<dbReference type="Proteomes" id="UP000268014">
    <property type="component" value="Unassembled WGS sequence"/>
</dbReference>
<accession>A0A0N4W290</accession>
<protein>
    <submittedName>
        <fullName evidence="3">G_PROTEIN_RECEP_F1_2 domain-containing protein</fullName>
    </submittedName>
</protein>
<sequence>MVGLAGYLVRTQSWDHVSDSCHTNSMTCSLLSVPCPTQCATSTYSSPHLQSYHVEILQIEIILFNNLIIIVVPWENKRRNLLIATNICSVIVALNDTRVYTALKWYLSLVTFGLPYRHY</sequence>
<dbReference type="WBParaSite" id="HPLM_0000381501-mRNA-1">
    <property type="protein sequence ID" value="HPLM_0000381501-mRNA-1"/>
    <property type="gene ID" value="HPLM_0000381501"/>
</dbReference>
<dbReference type="AlphaFoldDB" id="A0A0N4W290"/>
<keyword evidence="2" id="KW-1185">Reference proteome</keyword>
<evidence type="ECO:0000313" key="1">
    <source>
        <dbReference type="EMBL" id="VDO21744.1"/>
    </source>
</evidence>
<name>A0A0N4W290_HAEPC</name>
<reference evidence="3" key="1">
    <citation type="submission" date="2017-02" db="UniProtKB">
        <authorList>
            <consortium name="WormBaseParasite"/>
        </authorList>
    </citation>
    <scope>IDENTIFICATION</scope>
</reference>
<proteinExistence type="predicted"/>
<dbReference type="EMBL" id="UZAF01016149">
    <property type="protein sequence ID" value="VDO21744.1"/>
    <property type="molecule type" value="Genomic_DNA"/>
</dbReference>
<organism evidence="3">
    <name type="scientific">Haemonchus placei</name>
    <name type="common">Barber's pole worm</name>
    <dbReference type="NCBI Taxonomy" id="6290"/>
    <lineage>
        <taxon>Eukaryota</taxon>
        <taxon>Metazoa</taxon>
        <taxon>Ecdysozoa</taxon>
        <taxon>Nematoda</taxon>
        <taxon>Chromadorea</taxon>
        <taxon>Rhabditida</taxon>
        <taxon>Rhabditina</taxon>
        <taxon>Rhabditomorpha</taxon>
        <taxon>Strongyloidea</taxon>
        <taxon>Trichostrongylidae</taxon>
        <taxon>Haemonchus</taxon>
    </lineage>
</organism>
<evidence type="ECO:0000313" key="2">
    <source>
        <dbReference type="Proteomes" id="UP000268014"/>
    </source>
</evidence>
<reference evidence="1 2" key="2">
    <citation type="submission" date="2018-11" db="EMBL/GenBank/DDBJ databases">
        <authorList>
            <consortium name="Pathogen Informatics"/>
        </authorList>
    </citation>
    <scope>NUCLEOTIDE SEQUENCE [LARGE SCALE GENOMIC DNA]</scope>
    <source>
        <strain evidence="1 2">MHpl1</strain>
    </source>
</reference>
<evidence type="ECO:0000313" key="3">
    <source>
        <dbReference type="WBParaSite" id="HPLM_0000381501-mRNA-1"/>
    </source>
</evidence>
<gene>
    <name evidence="1" type="ORF">HPLM_LOCUS3807</name>
</gene>